<comment type="caution">
    <text evidence="2">The sequence shown here is derived from an EMBL/GenBank/DDBJ whole genome shotgun (WGS) entry which is preliminary data.</text>
</comment>
<organism evidence="2 3">
    <name type="scientific">Caenorhabditis nigoni</name>
    <dbReference type="NCBI Taxonomy" id="1611254"/>
    <lineage>
        <taxon>Eukaryota</taxon>
        <taxon>Metazoa</taxon>
        <taxon>Ecdysozoa</taxon>
        <taxon>Nematoda</taxon>
        <taxon>Chromadorea</taxon>
        <taxon>Rhabditida</taxon>
        <taxon>Rhabditina</taxon>
        <taxon>Rhabditomorpha</taxon>
        <taxon>Rhabditoidea</taxon>
        <taxon>Rhabditidae</taxon>
        <taxon>Peloderinae</taxon>
        <taxon>Caenorhabditis</taxon>
    </lineage>
</organism>
<evidence type="ECO:0000256" key="1">
    <source>
        <dbReference type="SAM" id="MobiDB-lite"/>
    </source>
</evidence>
<protein>
    <submittedName>
        <fullName evidence="2">Uncharacterized protein</fullName>
    </submittedName>
</protein>
<sequence length="81" mass="9431">MTASGRRLQHSFPDWQDSNRGTTHMDSTMGITNQRLLPGFEEKRRGSPAGSNCEDQRIQRHFPGFVRWGSRNRYGWFSLCK</sequence>
<feature type="region of interest" description="Disordered" evidence="1">
    <location>
        <begin position="37"/>
        <end position="56"/>
    </location>
</feature>
<gene>
    <name evidence="2" type="primary">Cnig_chr_III.g10957</name>
    <name evidence="2" type="ORF">B9Z55_010957</name>
</gene>
<keyword evidence="3" id="KW-1185">Reference proteome</keyword>
<feature type="region of interest" description="Disordered" evidence="1">
    <location>
        <begin position="1"/>
        <end position="30"/>
    </location>
</feature>
<feature type="compositionally biased region" description="Polar residues" evidence="1">
    <location>
        <begin position="16"/>
        <end position="30"/>
    </location>
</feature>
<dbReference type="EMBL" id="PDUG01000003">
    <property type="protein sequence ID" value="PIC39191.1"/>
    <property type="molecule type" value="Genomic_DNA"/>
</dbReference>
<name>A0A2G5UIM2_9PELO</name>
<accession>A0A2G5UIM2</accession>
<proteinExistence type="predicted"/>
<dbReference type="AlphaFoldDB" id="A0A2G5UIM2"/>
<evidence type="ECO:0000313" key="3">
    <source>
        <dbReference type="Proteomes" id="UP000230233"/>
    </source>
</evidence>
<dbReference type="Proteomes" id="UP000230233">
    <property type="component" value="Chromosome III"/>
</dbReference>
<reference evidence="3" key="1">
    <citation type="submission" date="2017-10" db="EMBL/GenBank/DDBJ databases">
        <title>Rapid genome shrinkage in a self-fertile nematode reveals novel sperm competition proteins.</title>
        <authorList>
            <person name="Yin D."/>
            <person name="Schwarz E.M."/>
            <person name="Thomas C.G."/>
            <person name="Felde R.L."/>
            <person name="Korf I.F."/>
            <person name="Cutter A.D."/>
            <person name="Schartner C.M."/>
            <person name="Ralston E.J."/>
            <person name="Meyer B.J."/>
            <person name="Haag E.S."/>
        </authorList>
    </citation>
    <scope>NUCLEOTIDE SEQUENCE [LARGE SCALE GENOMIC DNA]</scope>
    <source>
        <strain evidence="3">JU1422</strain>
    </source>
</reference>
<evidence type="ECO:0000313" key="2">
    <source>
        <dbReference type="EMBL" id="PIC39191.1"/>
    </source>
</evidence>